<feature type="domain" description="Reverse transcriptase" evidence="2">
    <location>
        <begin position="85"/>
        <end position="330"/>
    </location>
</feature>
<dbReference type="Pfam" id="PF01844">
    <property type="entry name" value="HNH"/>
    <property type="match status" value="1"/>
</dbReference>
<accession>A0A4P6JRJ9</accession>
<dbReference type="RefSeq" id="WP_129888978.1">
    <property type="nucleotide sequence ID" value="NZ_CP035758.1"/>
</dbReference>
<evidence type="ECO:0000313" key="4">
    <source>
        <dbReference type="Proteomes" id="UP000290365"/>
    </source>
</evidence>
<keyword evidence="4" id="KW-1185">Reference proteome</keyword>
<dbReference type="GO" id="GO:0003676">
    <property type="term" value="F:nucleic acid binding"/>
    <property type="evidence" value="ECO:0007669"/>
    <property type="project" value="InterPro"/>
</dbReference>
<dbReference type="AlphaFoldDB" id="A0A4P6JRJ9"/>
<dbReference type="CDD" id="cd01651">
    <property type="entry name" value="RT_G2_intron"/>
    <property type="match status" value="1"/>
</dbReference>
<feature type="region of interest" description="Disordered" evidence="1">
    <location>
        <begin position="553"/>
        <end position="596"/>
    </location>
</feature>
<keyword evidence="3" id="KW-0808">Transferase</keyword>
<dbReference type="Pfam" id="PF08388">
    <property type="entry name" value="GIIM"/>
    <property type="match status" value="1"/>
</dbReference>
<dbReference type="InterPro" id="IPR051083">
    <property type="entry name" value="GrpII_Intron_Splice-Mob/Def"/>
</dbReference>
<dbReference type="InterPro" id="IPR043502">
    <property type="entry name" value="DNA/RNA_pol_sf"/>
</dbReference>
<dbReference type="PANTHER" id="PTHR34047">
    <property type="entry name" value="NUCLEAR INTRON MATURASE 1, MITOCHONDRIAL-RELATED"/>
    <property type="match status" value="1"/>
</dbReference>
<dbReference type="KEGG" id="kbs:EPA93_18760"/>
<dbReference type="InterPro" id="IPR030931">
    <property type="entry name" value="Group_II_RT_mat"/>
</dbReference>
<dbReference type="Gene3D" id="1.10.30.50">
    <property type="match status" value="1"/>
</dbReference>
<dbReference type="InterPro" id="IPR003615">
    <property type="entry name" value="HNH_nuc"/>
</dbReference>
<dbReference type="EMBL" id="CP035758">
    <property type="protein sequence ID" value="QBD77925.1"/>
    <property type="molecule type" value="Genomic_DNA"/>
</dbReference>
<dbReference type="Proteomes" id="UP000290365">
    <property type="component" value="Chromosome"/>
</dbReference>
<evidence type="ECO:0000256" key="1">
    <source>
        <dbReference type="SAM" id="MobiDB-lite"/>
    </source>
</evidence>
<dbReference type="CDD" id="cd00085">
    <property type="entry name" value="HNHc"/>
    <property type="match status" value="1"/>
</dbReference>
<gene>
    <name evidence="3" type="primary">ltrA</name>
    <name evidence="3" type="ORF">EPA93_18760</name>
</gene>
<dbReference type="OrthoDB" id="136730at2"/>
<dbReference type="PROSITE" id="PS50878">
    <property type="entry name" value="RT_POL"/>
    <property type="match status" value="1"/>
</dbReference>
<sequence length="596" mass="68748">MSVQTYRWELLDWETIERQVFKLQKRIYQASQRGDVKAVHSLQKLLMNSWSAKCLAVRRVTQDNQGKKTAGVDGVKSLRPQQRMALVGYLKLIPKARPVRRVWIPKPGTQEKRGLGIPVMYDRALQALVKLALEPEWEAKFEPNSYGFRPGRSCHDAVEAIFHCISQKEKYVLDADIAKCFDRINHQALLEKLATFPTIRQIIKSWLKAGMMENETLFPTKEGTPQGGVISPLLANIALHGLETCIKASFPASKTIKGETTDNWKPTVIRYADDFLILHRDRAVIEQCKELTNTWLKGMGLELKPSKTRITHTLYECEGNIGFDFLAYQIRQYLVGKTHTGKGNQYSPPLGFKTIIKPSEEAVQRHLLKIKEEIQKHRSHTQEQLIGSLNRIIRGWCNYHRRSSASQTFAKVTHLVWLKLWRWAKRRHSNKSAKWRHQKYWPPGETNWEFRTTDGKSLMKHSEFSVIRHIKVQGNRSPYDGDWSYWATRMGRHPDLPLKKAKLLKMQHGKCAFCGLYFKDGDLLEVDHIVPKSQGGKDTYKNMQLLHRHCHDQKPLKEKSVEARGTHDKSQIIEEPDEVNVSRPVLKTSRGGNESA</sequence>
<keyword evidence="3" id="KW-0548">Nucleotidyltransferase</keyword>
<dbReference type="NCBIfam" id="TIGR04416">
    <property type="entry name" value="group_II_RT_mat"/>
    <property type="match status" value="1"/>
</dbReference>
<dbReference type="SMART" id="SM00507">
    <property type="entry name" value="HNHc"/>
    <property type="match status" value="1"/>
</dbReference>
<dbReference type="GO" id="GO:0003964">
    <property type="term" value="F:RNA-directed DNA polymerase activity"/>
    <property type="evidence" value="ECO:0007669"/>
    <property type="project" value="UniProtKB-KW"/>
</dbReference>
<dbReference type="InterPro" id="IPR013597">
    <property type="entry name" value="Mat_intron_G2"/>
</dbReference>
<dbReference type="InterPro" id="IPR000477">
    <property type="entry name" value="RT_dom"/>
</dbReference>
<name>A0A4P6JRJ9_KTERU</name>
<dbReference type="PANTHER" id="PTHR34047:SF10">
    <property type="entry name" value="GROUP II INTRON-ASSOCIATED OPEN READING FRAME"/>
    <property type="match status" value="1"/>
</dbReference>
<evidence type="ECO:0000259" key="2">
    <source>
        <dbReference type="PROSITE" id="PS50878"/>
    </source>
</evidence>
<proteinExistence type="predicted"/>
<dbReference type="SUPFAM" id="SSF56672">
    <property type="entry name" value="DNA/RNA polymerases"/>
    <property type="match status" value="1"/>
</dbReference>
<evidence type="ECO:0000313" key="3">
    <source>
        <dbReference type="EMBL" id="QBD77925.1"/>
    </source>
</evidence>
<reference evidence="3 4" key="1">
    <citation type="submission" date="2019-01" db="EMBL/GenBank/DDBJ databases">
        <title>Ktedonosporobacter rubrisoli SCAWS-G2.</title>
        <authorList>
            <person name="Huang Y."/>
            <person name="Yan B."/>
        </authorList>
    </citation>
    <scope>NUCLEOTIDE SEQUENCE [LARGE SCALE GENOMIC DNA]</scope>
    <source>
        <strain evidence="3 4">SCAWS-G2</strain>
    </source>
</reference>
<dbReference type="InterPro" id="IPR025960">
    <property type="entry name" value="RVT_N"/>
</dbReference>
<dbReference type="GO" id="GO:0004519">
    <property type="term" value="F:endonuclease activity"/>
    <property type="evidence" value="ECO:0007669"/>
    <property type="project" value="InterPro"/>
</dbReference>
<dbReference type="InterPro" id="IPR002711">
    <property type="entry name" value="HNH"/>
</dbReference>
<protein>
    <submittedName>
        <fullName evidence="3">Group II intron reverse transcriptase/maturase</fullName>
        <ecNumber evidence="3">2.7.7.49</ecNumber>
    </submittedName>
</protein>
<keyword evidence="3" id="KW-0695">RNA-directed DNA polymerase</keyword>
<organism evidence="3 4">
    <name type="scientific">Ktedonosporobacter rubrisoli</name>
    <dbReference type="NCBI Taxonomy" id="2509675"/>
    <lineage>
        <taxon>Bacteria</taxon>
        <taxon>Bacillati</taxon>
        <taxon>Chloroflexota</taxon>
        <taxon>Ktedonobacteria</taxon>
        <taxon>Ktedonobacterales</taxon>
        <taxon>Ktedonosporobacteraceae</taxon>
        <taxon>Ktedonosporobacter</taxon>
    </lineage>
</organism>
<dbReference type="Pfam" id="PF13655">
    <property type="entry name" value="RVT_N"/>
    <property type="match status" value="1"/>
</dbReference>
<feature type="compositionally biased region" description="Basic and acidic residues" evidence="1">
    <location>
        <begin position="553"/>
        <end position="572"/>
    </location>
</feature>
<dbReference type="EC" id="2.7.7.49" evidence="3"/>
<dbReference type="Pfam" id="PF00078">
    <property type="entry name" value="RVT_1"/>
    <property type="match status" value="1"/>
</dbReference>
<dbReference type="GO" id="GO:0008270">
    <property type="term" value="F:zinc ion binding"/>
    <property type="evidence" value="ECO:0007669"/>
    <property type="project" value="InterPro"/>
</dbReference>